<dbReference type="EMBL" id="MU005960">
    <property type="protein sequence ID" value="KAF2863540.1"/>
    <property type="molecule type" value="Genomic_DNA"/>
</dbReference>
<evidence type="ECO:0000313" key="2">
    <source>
        <dbReference type="EMBL" id="KAF2863540.1"/>
    </source>
</evidence>
<sequence length="151" mass="17063">MGGLSRSHSDSNTHYYFTRPATSSSRGVFSGPRSRSSGRYSYYRRRPRDGYIAQLVHRLKRMVRELWAYAKRHPLKAFFAIVVPLLSAGGALHGLLRQLGIRIPVLDGFERRYTGAGGYYGSRGYDPGYGHGADDWYETAGNLVQIVRQFV</sequence>
<evidence type="ECO:0000313" key="3">
    <source>
        <dbReference type="Proteomes" id="UP000799421"/>
    </source>
</evidence>
<feature type="region of interest" description="Disordered" evidence="1">
    <location>
        <begin position="15"/>
        <end position="41"/>
    </location>
</feature>
<protein>
    <submittedName>
        <fullName evidence="2">Uncharacterized protein</fullName>
    </submittedName>
</protein>
<organism evidence="2 3">
    <name type="scientific">Piedraia hortae CBS 480.64</name>
    <dbReference type="NCBI Taxonomy" id="1314780"/>
    <lineage>
        <taxon>Eukaryota</taxon>
        <taxon>Fungi</taxon>
        <taxon>Dikarya</taxon>
        <taxon>Ascomycota</taxon>
        <taxon>Pezizomycotina</taxon>
        <taxon>Dothideomycetes</taxon>
        <taxon>Dothideomycetidae</taxon>
        <taxon>Capnodiales</taxon>
        <taxon>Piedraiaceae</taxon>
        <taxon>Piedraia</taxon>
    </lineage>
</organism>
<reference evidence="2" key="1">
    <citation type="journal article" date="2020" name="Stud. Mycol.">
        <title>101 Dothideomycetes genomes: a test case for predicting lifestyles and emergence of pathogens.</title>
        <authorList>
            <person name="Haridas S."/>
            <person name="Albert R."/>
            <person name="Binder M."/>
            <person name="Bloem J."/>
            <person name="Labutti K."/>
            <person name="Salamov A."/>
            <person name="Andreopoulos B."/>
            <person name="Baker S."/>
            <person name="Barry K."/>
            <person name="Bills G."/>
            <person name="Bluhm B."/>
            <person name="Cannon C."/>
            <person name="Castanera R."/>
            <person name="Culley D."/>
            <person name="Daum C."/>
            <person name="Ezra D."/>
            <person name="Gonzalez J."/>
            <person name="Henrissat B."/>
            <person name="Kuo A."/>
            <person name="Liang C."/>
            <person name="Lipzen A."/>
            <person name="Lutzoni F."/>
            <person name="Magnuson J."/>
            <person name="Mondo S."/>
            <person name="Nolan M."/>
            <person name="Ohm R."/>
            <person name="Pangilinan J."/>
            <person name="Park H.-J."/>
            <person name="Ramirez L."/>
            <person name="Alfaro M."/>
            <person name="Sun H."/>
            <person name="Tritt A."/>
            <person name="Yoshinaga Y."/>
            <person name="Zwiers L.-H."/>
            <person name="Turgeon B."/>
            <person name="Goodwin S."/>
            <person name="Spatafora J."/>
            <person name="Crous P."/>
            <person name="Grigoriev I."/>
        </authorList>
    </citation>
    <scope>NUCLEOTIDE SEQUENCE</scope>
    <source>
        <strain evidence="2">CBS 480.64</strain>
    </source>
</reference>
<gene>
    <name evidence="2" type="ORF">K470DRAFT_274419</name>
</gene>
<accession>A0A6A7C7X6</accession>
<dbReference type="AlphaFoldDB" id="A0A6A7C7X6"/>
<keyword evidence="3" id="KW-1185">Reference proteome</keyword>
<evidence type="ECO:0000256" key="1">
    <source>
        <dbReference type="SAM" id="MobiDB-lite"/>
    </source>
</evidence>
<feature type="compositionally biased region" description="Low complexity" evidence="1">
    <location>
        <begin position="23"/>
        <end position="41"/>
    </location>
</feature>
<proteinExistence type="predicted"/>
<name>A0A6A7C7X6_9PEZI</name>
<dbReference type="Proteomes" id="UP000799421">
    <property type="component" value="Unassembled WGS sequence"/>
</dbReference>
<dbReference type="OrthoDB" id="5398396at2759"/>